<keyword evidence="2 5" id="KW-0479">Metal-binding</keyword>
<dbReference type="Proteomes" id="UP000189703">
    <property type="component" value="Unplaced"/>
</dbReference>
<keyword evidence="6" id="KW-1185">Reference proteome</keyword>
<organism evidence="6 7">
    <name type="scientific">Nelumbo nucifera</name>
    <name type="common">Sacred lotus</name>
    <dbReference type="NCBI Taxonomy" id="4432"/>
    <lineage>
        <taxon>Eukaryota</taxon>
        <taxon>Viridiplantae</taxon>
        <taxon>Streptophyta</taxon>
        <taxon>Embryophyta</taxon>
        <taxon>Tracheophyta</taxon>
        <taxon>Spermatophyta</taxon>
        <taxon>Magnoliopsida</taxon>
        <taxon>Proteales</taxon>
        <taxon>Nelumbonaceae</taxon>
        <taxon>Nelumbo</taxon>
    </lineage>
</organism>
<dbReference type="PRINTS" id="PR00385">
    <property type="entry name" value="P450"/>
</dbReference>
<dbReference type="KEGG" id="nnu:104609501"/>
<evidence type="ECO:0000256" key="5">
    <source>
        <dbReference type="PIRSR" id="PIRSR602401-1"/>
    </source>
</evidence>
<proteinExistence type="inferred from homology"/>
<evidence type="ECO:0000256" key="4">
    <source>
        <dbReference type="ARBA" id="ARBA00023004"/>
    </source>
</evidence>
<dbReference type="SUPFAM" id="SSF48264">
    <property type="entry name" value="Cytochrome P450"/>
    <property type="match status" value="1"/>
</dbReference>
<dbReference type="OMA" id="YPANIHY"/>
<dbReference type="PANTHER" id="PTHR24296">
    <property type="entry name" value="CYTOCHROME P450"/>
    <property type="match status" value="1"/>
</dbReference>
<dbReference type="GO" id="GO:0016705">
    <property type="term" value="F:oxidoreductase activity, acting on paired donors, with incorporation or reduction of molecular oxygen"/>
    <property type="evidence" value="ECO:0007669"/>
    <property type="project" value="InterPro"/>
</dbReference>
<dbReference type="CDD" id="cd11064">
    <property type="entry name" value="CYP86A"/>
    <property type="match status" value="1"/>
</dbReference>
<dbReference type="GO" id="GO:0020037">
    <property type="term" value="F:heme binding"/>
    <property type="evidence" value="ECO:0007669"/>
    <property type="project" value="InterPro"/>
</dbReference>
<dbReference type="PRINTS" id="PR00463">
    <property type="entry name" value="EP450I"/>
</dbReference>
<dbReference type="RefSeq" id="XP_010274134.1">
    <property type="nucleotide sequence ID" value="XM_010275832.1"/>
</dbReference>
<dbReference type="InParanoid" id="A0A1U8B0C9"/>
<dbReference type="Pfam" id="PF00067">
    <property type="entry name" value="p450"/>
    <property type="match status" value="1"/>
</dbReference>
<evidence type="ECO:0000313" key="6">
    <source>
        <dbReference type="Proteomes" id="UP000189703"/>
    </source>
</evidence>
<dbReference type="InterPro" id="IPR036396">
    <property type="entry name" value="Cyt_P450_sf"/>
</dbReference>
<keyword evidence="4 5" id="KW-0408">Iron</keyword>
<name>A0A1U8B0C9_NELNU</name>
<dbReference type="InterPro" id="IPR001128">
    <property type="entry name" value="Cyt_P450"/>
</dbReference>
<comment type="similarity">
    <text evidence="1">Belongs to the cytochrome P450 family.</text>
</comment>
<dbReference type="Gene3D" id="1.10.630.10">
    <property type="entry name" value="Cytochrome P450"/>
    <property type="match status" value="1"/>
</dbReference>
<dbReference type="GeneID" id="104609501"/>
<sequence>MEFETLLALIGTQLIKIWPELSVAIFCLLSLRWYHTHKNEVLMHWPILDVYPSILANVHRIHHWIVDIANKISCTIVARGPVFGRLDVVLTSDPRNVDYILKTNFSNFPKGPQLKEAFDLLGDGIFNVDDDKWRLQKRLAHVALVSKEFRNFTGAVTRKLVQDALLPIMLHAAKHGTILDLEDLFMRFAFDSVFTAIFGRSPNSLSLSSPSNELAEAIDDGTEGIFYRHVMPRGLWKLLGWLKVGSERKMIEARKTIDHHLLQHISFKKEEMREGIQSSDLIAMYLTTQAQRGETSIHSEEFLRDTSLSFLFAGRDSTGTSLAWFLWLVSTTPHVEAKILEELKQVKKRKEDPEGLGARGTAEPAEWPWVFDSEDLKELVYLHAAMCESLRLNPPLPLTRRGVVKEDVLPDGTTVRPGQKILISMYAMGRLEWLWGKDYQEFKPERWVDDKGRISQDAMSKFYPFTVGPRACPGRNMAFTQMKSAAAAVLFNFCIEVVEGQIVNPMSSIVLHMKNGVRVRIKQRVW</sequence>
<dbReference type="InterPro" id="IPR002401">
    <property type="entry name" value="Cyt_P450_E_grp-I"/>
</dbReference>
<comment type="cofactor">
    <cofactor evidence="5">
        <name>heme</name>
        <dbReference type="ChEBI" id="CHEBI:30413"/>
    </cofactor>
</comment>
<dbReference type="OrthoDB" id="1470350at2759"/>
<gene>
    <name evidence="7" type="primary">LOC104609501</name>
</gene>
<dbReference type="AlphaFoldDB" id="A0A1U8B0C9"/>
<dbReference type="GO" id="GO:0005506">
    <property type="term" value="F:iron ion binding"/>
    <property type="evidence" value="ECO:0007669"/>
    <property type="project" value="InterPro"/>
</dbReference>
<accession>A0A1U8B0C9</accession>
<keyword evidence="5" id="KW-0349">Heme</keyword>
<evidence type="ECO:0000256" key="1">
    <source>
        <dbReference type="ARBA" id="ARBA00010617"/>
    </source>
</evidence>
<dbReference type="GO" id="GO:0004497">
    <property type="term" value="F:monooxygenase activity"/>
    <property type="evidence" value="ECO:0007669"/>
    <property type="project" value="InterPro"/>
</dbReference>
<protein>
    <submittedName>
        <fullName evidence="7">Alkane hydroxylase MAH1-like</fullName>
    </submittedName>
</protein>
<evidence type="ECO:0000256" key="3">
    <source>
        <dbReference type="ARBA" id="ARBA00023002"/>
    </source>
</evidence>
<feature type="binding site" description="axial binding residue" evidence="5">
    <location>
        <position position="472"/>
    </location>
    <ligand>
        <name>heme</name>
        <dbReference type="ChEBI" id="CHEBI:30413"/>
    </ligand>
    <ligandPart>
        <name>Fe</name>
        <dbReference type="ChEBI" id="CHEBI:18248"/>
    </ligandPart>
</feature>
<evidence type="ECO:0000313" key="7">
    <source>
        <dbReference type="RefSeq" id="XP_010274134.1"/>
    </source>
</evidence>
<dbReference type="STRING" id="4432.A0A1U8B0C9"/>
<keyword evidence="3" id="KW-0560">Oxidoreductase</keyword>
<evidence type="ECO:0000256" key="2">
    <source>
        <dbReference type="ARBA" id="ARBA00022723"/>
    </source>
</evidence>
<reference evidence="7" key="1">
    <citation type="submission" date="2025-08" db="UniProtKB">
        <authorList>
            <consortium name="RefSeq"/>
        </authorList>
    </citation>
    <scope>IDENTIFICATION</scope>
</reference>
<dbReference type="eggNOG" id="KOG0157">
    <property type="taxonomic scope" value="Eukaryota"/>
</dbReference>